<organism evidence="12 13">
    <name type="scientific">Canna indica</name>
    <name type="common">Indian-shot</name>
    <dbReference type="NCBI Taxonomy" id="4628"/>
    <lineage>
        <taxon>Eukaryota</taxon>
        <taxon>Viridiplantae</taxon>
        <taxon>Streptophyta</taxon>
        <taxon>Embryophyta</taxon>
        <taxon>Tracheophyta</taxon>
        <taxon>Spermatophyta</taxon>
        <taxon>Magnoliopsida</taxon>
        <taxon>Liliopsida</taxon>
        <taxon>Zingiberales</taxon>
        <taxon>Cannaceae</taxon>
        <taxon>Canna</taxon>
    </lineage>
</organism>
<accession>A0AAQ3L520</accession>
<evidence type="ECO:0000256" key="2">
    <source>
        <dbReference type="ARBA" id="ARBA00022692"/>
    </source>
</evidence>
<keyword evidence="1" id="KW-0433">Leucine-rich repeat</keyword>
<keyword evidence="5 9" id="KW-1133">Transmembrane helix</keyword>
<evidence type="ECO:0000256" key="10">
    <source>
        <dbReference type="SAM" id="SignalP"/>
    </source>
</evidence>
<evidence type="ECO:0000256" key="8">
    <source>
        <dbReference type="SAM" id="MobiDB-lite"/>
    </source>
</evidence>
<dbReference type="GO" id="GO:0005524">
    <property type="term" value="F:ATP binding"/>
    <property type="evidence" value="ECO:0007669"/>
    <property type="project" value="InterPro"/>
</dbReference>
<dbReference type="Pfam" id="PF07714">
    <property type="entry name" value="PK_Tyr_Ser-Thr"/>
    <property type="match status" value="1"/>
</dbReference>
<dbReference type="GO" id="GO:0004672">
    <property type="term" value="F:protein kinase activity"/>
    <property type="evidence" value="ECO:0007669"/>
    <property type="project" value="InterPro"/>
</dbReference>
<dbReference type="SUPFAM" id="SSF52058">
    <property type="entry name" value="L domain-like"/>
    <property type="match status" value="1"/>
</dbReference>
<dbReference type="FunFam" id="3.30.200.20:FF:000489">
    <property type="entry name" value="Inactive receptor-like serine/threonine-protein kinase"/>
    <property type="match status" value="1"/>
</dbReference>
<dbReference type="InterPro" id="IPR011009">
    <property type="entry name" value="Kinase-like_dom_sf"/>
</dbReference>
<evidence type="ECO:0000256" key="7">
    <source>
        <dbReference type="ARBA" id="ARBA00046288"/>
    </source>
</evidence>
<feature type="region of interest" description="Disordered" evidence="8">
    <location>
        <begin position="304"/>
        <end position="340"/>
    </location>
</feature>
<keyword evidence="6 9" id="KW-0472">Membrane</keyword>
<feature type="chain" id="PRO_5042928944" evidence="10">
    <location>
        <begin position="32"/>
        <end position="702"/>
    </location>
</feature>
<dbReference type="SUPFAM" id="SSF56112">
    <property type="entry name" value="Protein kinase-like (PK-like)"/>
    <property type="match status" value="1"/>
</dbReference>
<evidence type="ECO:0000256" key="4">
    <source>
        <dbReference type="ARBA" id="ARBA00022737"/>
    </source>
</evidence>
<feature type="signal peptide" evidence="10">
    <location>
        <begin position="1"/>
        <end position="31"/>
    </location>
</feature>
<evidence type="ECO:0000256" key="3">
    <source>
        <dbReference type="ARBA" id="ARBA00022729"/>
    </source>
</evidence>
<dbReference type="InterPro" id="IPR001245">
    <property type="entry name" value="Ser-Thr/Tyr_kinase_cat_dom"/>
</dbReference>
<keyword evidence="13" id="KW-1185">Reference proteome</keyword>
<dbReference type="InterPro" id="IPR001611">
    <property type="entry name" value="Leu-rich_rpt"/>
</dbReference>
<reference evidence="12 13" key="1">
    <citation type="submission" date="2023-10" db="EMBL/GenBank/DDBJ databases">
        <title>Chromosome-scale genome assembly provides insights into flower coloration mechanisms of Canna indica.</title>
        <authorList>
            <person name="Li C."/>
        </authorList>
    </citation>
    <scope>NUCLEOTIDE SEQUENCE [LARGE SCALE GENOMIC DNA]</scope>
    <source>
        <tissue evidence="12">Flower</tissue>
    </source>
</reference>
<dbReference type="FunFam" id="3.80.10.10:FF:000400">
    <property type="entry name" value="Nuclear pore complex protein NUP107"/>
    <property type="match status" value="1"/>
</dbReference>
<dbReference type="PROSITE" id="PS50011">
    <property type="entry name" value="PROTEIN_KINASE_DOM"/>
    <property type="match status" value="1"/>
</dbReference>
<evidence type="ECO:0000256" key="9">
    <source>
        <dbReference type="SAM" id="Phobius"/>
    </source>
</evidence>
<dbReference type="Gene3D" id="1.10.510.10">
    <property type="entry name" value="Transferase(Phosphotransferase) domain 1"/>
    <property type="match status" value="1"/>
</dbReference>
<protein>
    <submittedName>
        <fullName evidence="12">Protein MALE DISCOVERER 2</fullName>
    </submittedName>
</protein>
<dbReference type="EMBL" id="CP136898">
    <property type="protein sequence ID" value="WOL20589.1"/>
    <property type="molecule type" value="Genomic_DNA"/>
</dbReference>
<dbReference type="PANTHER" id="PTHR46084:SF1">
    <property type="entry name" value="PROTEIN MALE DISCOVERER 2"/>
    <property type="match status" value="1"/>
</dbReference>
<keyword evidence="2 9" id="KW-0812">Transmembrane</keyword>
<dbReference type="InterPro" id="IPR000719">
    <property type="entry name" value="Prot_kinase_dom"/>
</dbReference>
<evidence type="ECO:0000313" key="12">
    <source>
        <dbReference type="EMBL" id="WOL20589.1"/>
    </source>
</evidence>
<comment type="subcellular location">
    <subcellularLocation>
        <location evidence="7">Endomembrane system</location>
        <topology evidence="7">Single-pass type I membrane protein</topology>
    </subcellularLocation>
</comment>
<dbReference type="Pfam" id="PF00560">
    <property type="entry name" value="LRR_1"/>
    <property type="match status" value="1"/>
</dbReference>
<gene>
    <name evidence="12" type="ORF">Cni_G29394</name>
</gene>
<feature type="domain" description="Protein kinase" evidence="11">
    <location>
        <begin position="376"/>
        <end position="675"/>
    </location>
</feature>
<evidence type="ECO:0000256" key="1">
    <source>
        <dbReference type="ARBA" id="ARBA00022614"/>
    </source>
</evidence>
<proteinExistence type="predicted"/>
<dbReference type="InterPro" id="IPR032675">
    <property type="entry name" value="LRR_dom_sf"/>
</dbReference>
<keyword evidence="4" id="KW-0677">Repeat</keyword>
<dbReference type="Proteomes" id="UP001327560">
    <property type="component" value="Chromosome 9"/>
</dbReference>
<dbReference type="AlphaFoldDB" id="A0AAQ3L520"/>
<dbReference type="InterPro" id="IPR013210">
    <property type="entry name" value="LRR_N_plant-typ"/>
</dbReference>
<sequence>MGGRWKLFRFNLHKVLCAVLMIHLLSDECWSINLEGLALLEFRSRVESDPYGALENWDVRDGDPCNWNGVHCVDGKVVTLNLTEFSLQATLAPELGNLNHLKALVLNGNNFYGVIPEEIGRLTMLELLDLRCNMLNCPIPKKIREMSSLKHLLLCNNELQGNTPWIKNPNMHFDLVQGQNLSCDAADDLGHINRKVGHCFWEASWQKLKKIDSFLILLKGKTRQIFDISPLRVFLSSFRCETPPNGHQKRENNVATALGEPYIIPNIHVHALRHRLIEVARNLPAAPRVDDPVNQVVPASPIASGSFSATRDKPKLKLPSPPNPEPMPSKSTNSVADGPSSSDKSDAWGYLLILPVAALLITLVAFMFLVCRKKGVTTIGPWKTGLSGQLQKAFITGVPKLNGSELEAACEDFSNIIVSFPEFIIYKGTLSSGVEIAVVSTTLTSANDWSRHSEMLFRKKIDGLSHINHKNFVNLIGYCEEDQPFMRMMVLEYSPNGTLYEHLHLEEFECLDWSTRVRIIMGIAYCLQYIHELNPPIQHPDLLSNSIIITEDFSAKIGDFGVWEEFIANGKNYGDHEHSNTLFADPSSNVYSFGVLLLEIISGKIPQPKEQGPLLDLVSGYLNGGGVGSLVDSSLKCHKEEELRVICEVIQECMNPDARNRPSMKEVASKLREVTSISPEAATPRLSPLWWAELEILSVEAS</sequence>
<evidence type="ECO:0000256" key="5">
    <source>
        <dbReference type="ARBA" id="ARBA00022989"/>
    </source>
</evidence>
<dbReference type="PANTHER" id="PTHR46084">
    <property type="entry name" value="PROTEIN MALE DISCOVERER 2"/>
    <property type="match status" value="1"/>
</dbReference>
<evidence type="ECO:0000259" key="11">
    <source>
        <dbReference type="PROSITE" id="PS50011"/>
    </source>
</evidence>
<name>A0AAQ3L520_9LILI</name>
<feature type="transmembrane region" description="Helical" evidence="9">
    <location>
        <begin position="347"/>
        <end position="370"/>
    </location>
</feature>
<keyword evidence="3 10" id="KW-0732">Signal</keyword>
<evidence type="ECO:0000313" key="13">
    <source>
        <dbReference type="Proteomes" id="UP001327560"/>
    </source>
</evidence>
<dbReference type="GO" id="GO:0012505">
    <property type="term" value="C:endomembrane system"/>
    <property type="evidence" value="ECO:0007669"/>
    <property type="project" value="UniProtKB-SubCell"/>
</dbReference>
<dbReference type="Gene3D" id="3.30.200.20">
    <property type="entry name" value="Phosphorylase Kinase, domain 1"/>
    <property type="match status" value="1"/>
</dbReference>
<evidence type="ECO:0000256" key="6">
    <source>
        <dbReference type="ARBA" id="ARBA00023136"/>
    </source>
</evidence>
<dbReference type="Gene3D" id="3.80.10.10">
    <property type="entry name" value="Ribonuclease Inhibitor"/>
    <property type="match status" value="1"/>
</dbReference>
<dbReference type="Pfam" id="PF08263">
    <property type="entry name" value="LRRNT_2"/>
    <property type="match status" value="1"/>
</dbReference>